<accession>A0AAW8T2K4</accession>
<evidence type="ECO:0000313" key="1">
    <source>
        <dbReference type="EMBL" id="MDT2540137.1"/>
    </source>
</evidence>
<dbReference type="EMBL" id="JARPXM010000028">
    <property type="protein sequence ID" value="MDT2540137.1"/>
    <property type="molecule type" value="Genomic_DNA"/>
</dbReference>
<gene>
    <name evidence="1" type="ORF">P7D78_18705</name>
</gene>
<organism evidence="1 2">
    <name type="scientific">Enterococcus raffinosus</name>
    <dbReference type="NCBI Taxonomy" id="71452"/>
    <lineage>
        <taxon>Bacteria</taxon>
        <taxon>Bacillati</taxon>
        <taxon>Bacillota</taxon>
        <taxon>Bacilli</taxon>
        <taxon>Lactobacillales</taxon>
        <taxon>Enterococcaceae</taxon>
        <taxon>Enterococcus</taxon>
    </lineage>
</organism>
<dbReference type="AlphaFoldDB" id="A0AAW8T2K4"/>
<comment type="caution">
    <text evidence="1">The sequence shown here is derived from an EMBL/GenBank/DDBJ whole genome shotgun (WGS) entry which is preliminary data.</text>
</comment>
<evidence type="ECO:0000313" key="2">
    <source>
        <dbReference type="Proteomes" id="UP001249240"/>
    </source>
</evidence>
<proteinExistence type="predicted"/>
<dbReference type="Proteomes" id="UP001249240">
    <property type="component" value="Unassembled WGS sequence"/>
</dbReference>
<dbReference type="RefSeq" id="WP_262361025.1">
    <property type="nucleotide sequence ID" value="NZ_JAQCUE010000034.1"/>
</dbReference>
<reference evidence="1" key="1">
    <citation type="submission" date="2023-03" db="EMBL/GenBank/DDBJ databases">
        <authorList>
            <person name="Shen W."/>
            <person name="Cai J."/>
        </authorList>
    </citation>
    <scope>NUCLEOTIDE SEQUENCE</scope>
    <source>
        <strain evidence="1">B646-2</strain>
    </source>
</reference>
<name>A0AAW8T2K4_9ENTE</name>
<sequence>MPTATEFQKGGVRIGDGLIMTEDVLSAERQMNYTAGANISISNTGVISATGGGEGGGVSQEYVDQKASEAYQNAKAYADSKIPSMTFEKVGEV</sequence>
<protein>
    <submittedName>
        <fullName evidence="1">Uncharacterized protein</fullName>
    </submittedName>
</protein>